<dbReference type="SUPFAM" id="SSF53613">
    <property type="entry name" value="Ribokinase-like"/>
    <property type="match status" value="1"/>
</dbReference>
<dbReference type="RefSeq" id="WP_120180728.1">
    <property type="nucleotide sequence ID" value="NZ_MBTA01000003.1"/>
</dbReference>
<gene>
    <name evidence="6" type="ORF">BCY91_14505</name>
</gene>
<dbReference type="Pfam" id="PF00294">
    <property type="entry name" value="PfkB"/>
    <property type="match status" value="1"/>
</dbReference>
<reference evidence="6 7" key="1">
    <citation type="submission" date="2016-07" db="EMBL/GenBank/DDBJ databases">
        <title>Genome of Pelobium manganitolerans.</title>
        <authorList>
            <person name="Wu S."/>
            <person name="Wang G."/>
        </authorList>
    </citation>
    <scope>NUCLEOTIDE SEQUENCE [LARGE SCALE GENOMIC DNA]</scope>
    <source>
        <strain evidence="6 7">YS-25</strain>
    </source>
</reference>
<dbReference type="AlphaFoldDB" id="A0A419SA26"/>
<feature type="region of interest" description="Disordered" evidence="4">
    <location>
        <begin position="325"/>
        <end position="349"/>
    </location>
</feature>
<dbReference type="PANTHER" id="PTHR43320:SF2">
    <property type="entry name" value="2-DEHYDRO-3-DEOXYGLUCONOKINASE_2-DEHYDRO-3-DEOXYGALACTONOKINASE"/>
    <property type="match status" value="1"/>
</dbReference>
<comment type="similarity">
    <text evidence="1">Belongs to the carbohydrate kinase PfkB family.</text>
</comment>
<proteinExistence type="inferred from homology"/>
<evidence type="ECO:0000256" key="4">
    <source>
        <dbReference type="SAM" id="MobiDB-lite"/>
    </source>
</evidence>
<keyword evidence="3 6" id="KW-0418">Kinase</keyword>
<feature type="compositionally biased region" description="Basic and acidic residues" evidence="4">
    <location>
        <begin position="337"/>
        <end position="349"/>
    </location>
</feature>
<keyword evidence="2" id="KW-0808">Transferase</keyword>
<dbReference type="InterPro" id="IPR052700">
    <property type="entry name" value="Carb_kinase_PfkB-like"/>
</dbReference>
<comment type="caution">
    <text evidence="6">The sequence shown here is derived from an EMBL/GenBank/DDBJ whole genome shotgun (WGS) entry which is preliminary data.</text>
</comment>
<protein>
    <submittedName>
        <fullName evidence="6">Carbohydrate kinase</fullName>
    </submittedName>
</protein>
<keyword evidence="7" id="KW-1185">Reference proteome</keyword>
<dbReference type="CDD" id="cd01166">
    <property type="entry name" value="KdgK"/>
    <property type="match status" value="1"/>
</dbReference>
<evidence type="ECO:0000313" key="7">
    <source>
        <dbReference type="Proteomes" id="UP000283433"/>
    </source>
</evidence>
<evidence type="ECO:0000256" key="1">
    <source>
        <dbReference type="ARBA" id="ARBA00010688"/>
    </source>
</evidence>
<dbReference type="PANTHER" id="PTHR43320">
    <property type="entry name" value="SUGAR KINASE"/>
    <property type="match status" value="1"/>
</dbReference>
<dbReference type="OrthoDB" id="9813569at2"/>
<dbReference type="EMBL" id="MBTA01000003">
    <property type="protein sequence ID" value="RKD19080.1"/>
    <property type="molecule type" value="Genomic_DNA"/>
</dbReference>
<dbReference type="InterPro" id="IPR029056">
    <property type="entry name" value="Ribokinase-like"/>
</dbReference>
<organism evidence="6 7">
    <name type="scientific">Pelobium manganitolerans</name>
    <dbReference type="NCBI Taxonomy" id="1842495"/>
    <lineage>
        <taxon>Bacteria</taxon>
        <taxon>Pseudomonadati</taxon>
        <taxon>Bacteroidota</taxon>
        <taxon>Sphingobacteriia</taxon>
        <taxon>Sphingobacteriales</taxon>
        <taxon>Sphingobacteriaceae</taxon>
        <taxon>Pelobium</taxon>
    </lineage>
</organism>
<name>A0A419SA26_9SPHI</name>
<dbReference type="Proteomes" id="UP000283433">
    <property type="component" value="Unassembled WGS sequence"/>
</dbReference>
<evidence type="ECO:0000256" key="2">
    <source>
        <dbReference type="ARBA" id="ARBA00022679"/>
    </source>
</evidence>
<feature type="domain" description="Carbohydrate kinase PfkB" evidence="5">
    <location>
        <begin position="1"/>
        <end position="324"/>
    </location>
</feature>
<sequence>MKKVLCFGELLLRISPSPINDPHLDINPFTLYMGGAEANTATALAGWNVPVRYSTVLPDNFMSRHVIDYLDYKGIFTSSILFGGNRIGVYYLERGADLKGSMVYDRAHSSFSELKPGTIDWDKVLRDVSWFNFTAISPALTQDVADVCLEATRAASEKGITVSCDLNYRAKLWNYGKQPIDVMPQLVEHCDVVMGNIWAANSLLGTAIDADIHKSGTRAAYLAHAEKTAEEIIARFPKVKSVANTFRFDSDTNDLHYYTSLFTNGQSFHSPEFSCAGVVDRSGSGDCFMAGLIYGFYNQNPPQDIIDYATAAAFGKLQEQGDATGQDVLTVKKRKRGDSEGRSSSKLSE</sequence>
<evidence type="ECO:0000313" key="6">
    <source>
        <dbReference type="EMBL" id="RKD19080.1"/>
    </source>
</evidence>
<evidence type="ECO:0000256" key="3">
    <source>
        <dbReference type="ARBA" id="ARBA00022777"/>
    </source>
</evidence>
<dbReference type="InterPro" id="IPR011611">
    <property type="entry name" value="PfkB_dom"/>
</dbReference>
<dbReference type="GO" id="GO:0016301">
    <property type="term" value="F:kinase activity"/>
    <property type="evidence" value="ECO:0007669"/>
    <property type="project" value="UniProtKB-KW"/>
</dbReference>
<evidence type="ECO:0000259" key="5">
    <source>
        <dbReference type="Pfam" id="PF00294"/>
    </source>
</evidence>
<dbReference type="Gene3D" id="3.40.1190.20">
    <property type="match status" value="1"/>
</dbReference>
<accession>A0A419SA26</accession>